<comment type="caution">
    <text evidence="1">The sequence shown here is derived from an EMBL/GenBank/DDBJ whole genome shotgun (WGS) entry which is preliminary data.</text>
</comment>
<dbReference type="Proteomes" id="UP000518288">
    <property type="component" value="Unassembled WGS sequence"/>
</dbReference>
<keyword evidence="2" id="KW-1185">Reference proteome</keyword>
<sequence>MSTRYQLSVCPHDTAKNLAGWFLINTYLQRQLGLAMRFEPCDNFNVEREQVLAGGIHLVYANPYSALRYVQERGFVPVARPAGVFDETMLVARRGVGLPATRPLKVASATDKLIVHFLGLTLLNQLQIPMADCSFHMAGNHLKAAQAVLGGQADVGFVFNETWHGLSASTREALEIVAATESQSASHCFCVGPELAGRIDDVRAVLCGMATDPAGKKILEDLHFSRFEPMDLAALDQLTTLVQ</sequence>
<dbReference type="Gene3D" id="3.40.190.10">
    <property type="entry name" value="Periplasmic binding protein-like II"/>
    <property type="match status" value="1"/>
</dbReference>
<gene>
    <name evidence="1" type="ORF">BDD16_002060</name>
</gene>
<dbReference type="AlphaFoldDB" id="A0A7Y9UC05"/>
<dbReference type="Pfam" id="PF12974">
    <property type="entry name" value="Phosphonate-bd"/>
    <property type="match status" value="1"/>
</dbReference>
<dbReference type="EMBL" id="JACCFH010000001">
    <property type="protein sequence ID" value="NYG33074.1"/>
    <property type="molecule type" value="Genomic_DNA"/>
</dbReference>
<evidence type="ECO:0000313" key="1">
    <source>
        <dbReference type="EMBL" id="NYG33074.1"/>
    </source>
</evidence>
<reference evidence="1 2" key="1">
    <citation type="submission" date="2020-07" db="EMBL/GenBank/DDBJ databases">
        <title>Genomic Encyclopedia of Archaeal and Bacterial Type Strains, Phase II (KMG-II): from individual species to whole genera.</title>
        <authorList>
            <person name="Goeker M."/>
        </authorList>
    </citation>
    <scope>NUCLEOTIDE SEQUENCE [LARGE SCALE GENOMIC DNA]</scope>
    <source>
        <strain evidence="1 2">DSM 21226</strain>
    </source>
</reference>
<dbReference type="RefSeq" id="WP_179633883.1">
    <property type="nucleotide sequence ID" value="NZ_JACCFH010000001.1"/>
</dbReference>
<protein>
    <submittedName>
        <fullName evidence="1">Phosphonate transport system substrate-binding protein</fullName>
    </submittedName>
</protein>
<name>A0A7Y9UC05_9BURK</name>
<proteinExistence type="predicted"/>
<accession>A0A7Y9UC05</accession>
<evidence type="ECO:0000313" key="2">
    <source>
        <dbReference type="Proteomes" id="UP000518288"/>
    </source>
</evidence>
<organism evidence="1 2">
    <name type="scientific">Sphaerotilus montanus</name>
    <dbReference type="NCBI Taxonomy" id="522889"/>
    <lineage>
        <taxon>Bacteria</taxon>
        <taxon>Pseudomonadati</taxon>
        <taxon>Pseudomonadota</taxon>
        <taxon>Betaproteobacteria</taxon>
        <taxon>Burkholderiales</taxon>
        <taxon>Sphaerotilaceae</taxon>
        <taxon>Sphaerotilus</taxon>
    </lineage>
</organism>